<dbReference type="CDD" id="cd20273">
    <property type="entry name" value="Complex1_LYR_unchar"/>
    <property type="match status" value="1"/>
</dbReference>
<evidence type="ECO:0000313" key="3">
    <source>
        <dbReference type="Proteomes" id="UP000799767"/>
    </source>
</evidence>
<evidence type="ECO:0000259" key="1">
    <source>
        <dbReference type="Pfam" id="PF20263"/>
    </source>
</evidence>
<dbReference type="OrthoDB" id="5521299at2759"/>
<dbReference type="Proteomes" id="UP000799767">
    <property type="component" value="Unassembled WGS sequence"/>
</dbReference>
<name>A0A6A6PJV1_9PEZI</name>
<feature type="domain" description="LYR motif-containing protein Cup1-like N-terminal" evidence="1">
    <location>
        <begin position="71"/>
        <end position="163"/>
    </location>
</feature>
<evidence type="ECO:0000313" key="2">
    <source>
        <dbReference type="EMBL" id="KAF2479793.1"/>
    </source>
</evidence>
<dbReference type="RefSeq" id="XP_033586363.1">
    <property type="nucleotide sequence ID" value="XM_033738406.1"/>
</dbReference>
<dbReference type="GeneID" id="54479408"/>
<dbReference type="AlphaFoldDB" id="A0A6A6PJV1"/>
<proteinExistence type="predicted"/>
<dbReference type="Pfam" id="PF20263">
    <property type="entry name" value="LYRM2-like"/>
    <property type="match status" value="1"/>
</dbReference>
<reference evidence="2" key="1">
    <citation type="journal article" date="2020" name="Stud. Mycol.">
        <title>101 Dothideomycetes genomes: a test case for predicting lifestyles and emergence of pathogens.</title>
        <authorList>
            <person name="Haridas S."/>
            <person name="Albert R."/>
            <person name="Binder M."/>
            <person name="Bloem J."/>
            <person name="Labutti K."/>
            <person name="Salamov A."/>
            <person name="Andreopoulos B."/>
            <person name="Baker S."/>
            <person name="Barry K."/>
            <person name="Bills G."/>
            <person name="Bluhm B."/>
            <person name="Cannon C."/>
            <person name="Castanera R."/>
            <person name="Culley D."/>
            <person name="Daum C."/>
            <person name="Ezra D."/>
            <person name="Gonzalez J."/>
            <person name="Henrissat B."/>
            <person name="Kuo A."/>
            <person name="Liang C."/>
            <person name="Lipzen A."/>
            <person name="Lutzoni F."/>
            <person name="Magnuson J."/>
            <person name="Mondo S."/>
            <person name="Nolan M."/>
            <person name="Ohm R."/>
            <person name="Pangilinan J."/>
            <person name="Park H.-J."/>
            <person name="Ramirez L."/>
            <person name="Alfaro M."/>
            <person name="Sun H."/>
            <person name="Tritt A."/>
            <person name="Yoshinaga Y."/>
            <person name="Zwiers L.-H."/>
            <person name="Turgeon B."/>
            <person name="Goodwin S."/>
            <person name="Spatafora J."/>
            <person name="Crous P."/>
            <person name="Grigoriev I."/>
        </authorList>
    </citation>
    <scope>NUCLEOTIDE SEQUENCE</scope>
    <source>
        <strain evidence="2">CBS 113389</strain>
    </source>
</reference>
<organism evidence="2 3">
    <name type="scientific">Neohortaea acidophila</name>
    <dbReference type="NCBI Taxonomy" id="245834"/>
    <lineage>
        <taxon>Eukaryota</taxon>
        <taxon>Fungi</taxon>
        <taxon>Dikarya</taxon>
        <taxon>Ascomycota</taxon>
        <taxon>Pezizomycotina</taxon>
        <taxon>Dothideomycetes</taxon>
        <taxon>Dothideomycetidae</taxon>
        <taxon>Mycosphaerellales</taxon>
        <taxon>Teratosphaeriaceae</taxon>
        <taxon>Neohortaea</taxon>
    </lineage>
</organism>
<dbReference type="InterPro" id="IPR046896">
    <property type="entry name" value="Cup1-like_N"/>
</dbReference>
<dbReference type="EMBL" id="MU001641">
    <property type="protein sequence ID" value="KAF2479793.1"/>
    <property type="molecule type" value="Genomic_DNA"/>
</dbReference>
<gene>
    <name evidence="2" type="ORF">BDY17DRAFT_45770</name>
</gene>
<keyword evidence="3" id="KW-1185">Reference proteome</keyword>
<sequence>MRKWTWTTPKSAALGRLPHAQSFPCRYTSLALCSGIRSRNASTTGASSPVENAELMLSHEDDARRLRSRHLFRAILRECTYLPDSVARQWAQQHALERFRTYDFKSWEHRNDVDFGLRLRAKEKEARSWVAYLKRANEGERKCLMRVLFMAYGRIGKRRHELMLPLLAKAAEDESGAVDTDWSDIEKAPAPDVHPAPENANKPSVPRISDMLQIEPPLTPPLRALLQSQIRASPPALSRSNPRRVTGSIAALNAWLRPMPQKRVENMRKKHYAELLNRILPPLPTEEWQHLRDLATGRIESKRPRQRRSKSSEHVDRNHSLEAIVSFGKAPMKLLETHNGHAITPRYMRRLYAQVFSQCPLLDWDVASSSWRVTWGEEALRGGVSSPVSPQRTSP</sequence>
<accession>A0A6A6PJV1</accession>
<protein>
    <recommendedName>
        <fullName evidence="1">LYR motif-containing protein Cup1-like N-terminal domain-containing protein</fullName>
    </recommendedName>
</protein>